<dbReference type="AlphaFoldDB" id="A0A813CC86"/>
<accession>A0A813CC86</accession>
<evidence type="ECO:0000256" key="1">
    <source>
        <dbReference type="SAM" id="MobiDB-lite"/>
    </source>
</evidence>
<feature type="compositionally biased region" description="Polar residues" evidence="1">
    <location>
        <begin position="352"/>
        <end position="372"/>
    </location>
</feature>
<feature type="region of interest" description="Disordered" evidence="1">
    <location>
        <begin position="1"/>
        <end position="114"/>
    </location>
</feature>
<organism evidence="2 3">
    <name type="scientific">Symbiodinium necroappetens</name>
    <dbReference type="NCBI Taxonomy" id="1628268"/>
    <lineage>
        <taxon>Eukaryota</taxon>
        <taxon>Sar</taxon>
        <taxon>Alveolata</taxon>
        <taxon>Dinophyceae</taxon>
        <taxon>Suessiales</taxon>
        <taxon>Symbiodiniaceae</taxon>
        <taxon>Symbiodinium</taxon>
    </lineage>
</organism>
<dbReference type="OrthoDB" id="421534at2759"/>
<sequence length="528" mass="55356">MAGPAPAEQEPCSPAALPPQPDTAQVAPVLPDETGSAQIPSPTTAPESSFPATQQDATQPEPSMPTATAPEAPKQTEPPTPAVAKGPPAVPCSVLPRPVPDKPTEAEATATPNRQDAMATLLATLITQMAAQGGTPDMTKLTALAESLKAPPTQSATQSADAAKAPAAAECVNGPTLPPSNRVAQAKTDPPPPLPAPAAAAPPPPAKAAPIDPTRVNSSSHPTEWKGFMRFCEKNPGAEELKKAWNAGGAKRMAAFTKYVLTGCDPLALECAVRFKRQREETDEDAGEYYPWKDIVAFHGGDADDEIAIDVGCNPSYAASVCAMLESGNGAVPSVLAGGTDPAILPPPPKNGKQNKTAIADGSPQTTNTEQPANKKARAAKPEGSELELHVCGDDTEAFVKNWVQAANAIGVSLHGDEGTGDWKHKREWLQQQRCGSYMGGILALSTLIFCTVFGRVQRVTQMSYLAQRLCDLAESVPELRVAAVNAWAINQFNCRLDECLDAFTAIPTWFLLPCTNCGRSTISSIAK</sequence>
<dbReference type="Proteomes" id="UP000601435">
    <property type="component" value="Unassembled WGS sequence"/>
</dbReference>
<comment type="caution">
    <text evidence="2">The sequence shown here is derived from an EMBL/GenBank/DDBJ whole genome shotgun (WGS) entry which is preliminary data.</text>
</comment>
<protein>
    <submittedName>
        <fullName evidence="2">Uncharacterized protein</fullName>
    </submittedName>
</protein>
<feature type="region of interest" description="Disordered" evidence="1">
    <location>
        <begin position="145"/>
        <end position="223"/>
    </location>
</feature>
<proteinExistence type="predicted"/>
<dbReference type="EMBL" id="CAJNJA010092185">
    <property type="protein sequence ID" value="CAE7940732.1"/>
    <property type="molecule type" value="Genomic_DNA"/>
</dbReference>
<gene>
    <name evidence="2" type="ORF">SNEC2469_LOCUS34008</name>
</gene>
<name>A0A813CC86_9DINO</name>
<evidence type="ECO:0000313" key="3">
    <source>
        <dbReference type="Proteomes" id="UP000601435"/>
    </source>
</evidence>
<evidence type="ECO:0000313" key="2">
    <source>
        <dbReference type="EMBL" id="CAE7940732.1"/>
    </source>
</evidence>
<feature type="region of interest" description="Disordered" evidence="1">
    <location>
        <begin position="339"/>
        <end position="385"/>
    </location>
</feature>
<keyword evidence="3" id="KW-1185">Reference proteome</keyword>
<reference evidence="2" key="1">
    <citation type="submission" date="2021-02" db="EMBL/GenBank/DDBJ databases">
        <authorList>
            <person name="Dougan E. K."/>
            <person name="Rhodes N."/>
            <person name="Thang M."/>
            <person name="Chan C."/>
        </authorList>
    </citation>
    <scope>NUCLEOTIDE SEQUENCE</scope>
</reference>
<feature type="compositionally biased region" description="Polar residues" evidence="1">
    <location>
        <begin position="35"/>
        <end position="61"/>
    </location>
</feature>
<feature type="compositionally biased region" description="Pro residues" evidence="1">
    <location>
        <begin position="189"/>
        <end position="207"/>
    </location>
</feature>
<feature type="compositionally biased region" description="Low complexity" evidence="1">
    <location>
        <begin position="152"/>
        <end position="169"/>
    </location>
</feature>